<dbReference type="PANTHER" id="PTHR12732">
    <property type="entry name" value="UNCHARACTERIZED PROTEASOME COMPONENT REGION PCI-CONTAINING"/>
    <property type="match status" value="1"/>
</dbReference>
<dbReference type="OrthoDB" id="10252687at2759"/>
<dbReference type="InterPro" id="IPR036388">
    <property type="entry name" value="WH-like_DNA-bd_sf"/>
</dbReference>
<dbReference type="HOGENOM" id="CLU_031567_1_0_1"/>
<dbReference type="OMA" id="INRMFTL"/>
<dbReference type="KEGG" id="sapo:SAPIO_CDS5630"/>
<evidence type="ECO:0000313" key="5">
    <source>
        <dbReference type="EMBL" id="KEZ42434.1"/>
    </source>
</evidence>
<evidence type="ECO:0000256" key="1">
    <source>
        <dbReference type="ARBA" id="ARBA00025771"/>
    </source>
</evidence>
<evidence type="ECO:0000259" key="4">
    <source>
        <dbReference type="PROSITE" id="PS50250"/>
    </source>
</evidence>
<dbReference type="SMART" id="SM00753">
    <property type="entry name" value="PAM"/>
    <property type="match status" value="1"/>
</dbReference>
<feature type="region of interest" description="Disordered" evidence="3">
    <location>
        <begin position="152"/>
        <end position="174"/>
    </location>
</feature>
<feature type="domain" description="PCI" evidence="4">
    <location>
        <begin position="253"/>
        <end position="451"/>
    </location>
</feature>
<comment type="caution">
    <text evidence="5">The sequence shown here is derived from an EMBL/GenBank/DDBJ whole genome shotgun (WGS) entry which is preliminary data.</text>
</comment>
<protein>
    <recommendedName>
        <fullName evidence="2">Protein CSN12 homolog</fullName>
    </recommendedName>
</protein>
<dbReference type="GeneID" id="27724702"/>
<dbReference type="EMBL" id="JOWA01000099">
    <property type="protein sequence ID" value="KEZ42434.1"/>
    <property type="molecule type" value="Genomic_DNA"/>
</dbReference>
<gene>
    <name evidence="5" type="ORF">SAPIO_CDS5630</name>
</gene>
<dbReference type="GO" id="GO:0003690">
    <property type="term" value="F:double-stranded DNA binding"/>
    <property type="evidence" value="ECO:0007669"/>
    <property type="project" value="InterPro"/>
</dbReference>
<dbReference type="Pfam" id="PF01399">
    <property type="entry name" value="PCI"/>
    <property type="match status" value="1"/>
</dbReference>
<dbReference type="FunFam" id="1.10.10.10:FF:000366">
    <property type="entry name" value="COP9 signalosome complex subunit"/>
    <property type="match status" value="1"/>
</dbReference>
<evidence type="ECO:0000313" key="6">
    <source>
        <dbReference type="Proteomes" id="UP000028545"/>
    </source>
</evidence>
<evidence type="ECO:0000256" key="2">
    <source>
        <dbReference type="ARBA" id="ARBA00073854"/>
    </source>
</evidence>
<dbReference type="GO" id="GO:0003723">
    <property type="term" value="F:RNA binding"/>
    <property type="evidence" value="ECO:0007669"/>
    <property type="project" value="InterPro"/>
</dbReference>
<keyword evidence="6" id="KW-1185">Reference proteome</keyword>
<dbReference type="Proteomes" id="UP000028545">
    <property type="component" value="Unassembled WGS sequence"/>
</dbReference>
<accession>A0A084G522</accession>
<dbReference type="Gene3D" id="1.10.10.10">
    <property type="entry name" value="Winged helix-like DNA-binding domain superfamily/Winged helix DNA-binding domain"/>
    <property type="match status" value="1"/>
</dbReference>
<dbReference type="RefSeq" id="XP_016642233.1">
    <property type="nucleotide sequence ID" value="XM_016787918.1"/>
</dbReference>
<dbReference type="InterPro" id="IPR045114">
    <property type="entry name" value="Csn12-like"/>
</dbReference>
<dbReference type="PANTHER" id="PTHR12732:SF0">
    <property type="entry name" value="PCI DOMAIN-CONTAINING PROTEIN 2"/>
    <property type="match status" value="1"/>
</dbReference>
<dbReference type="VEuPathDB" id="FungiDB:SAPIO_CDS5630"/>
<name>A0A084G522_PSEDA</name>
<dbReference type="PROSITE" id="PS50250">
    <property type="entry name" value="PCI"/>
    <property type="match status" value="1"/>
</dbReference>
<sequence>MDKLVKELADAHASGNGYVVAQLLLPLSPPDQPDRLRSIARSTNAASVKKDVTRAMRRSSYISNLTNEEFTGWVDILAAYWKAVSAIVPLAEHINDNDKAASWTRVYETWKELTSTVIRGYSNYGFEAWTIPCLYVMGKHLRLYAMKSDQERSNNPAADRGPSYADDFDPETERNGQLRDCEQVLKRIFTLCLSDRAPVETSRKWGIYFIINLLFKTYFKLNSASLSRNILKALTAYKGDMPPLSAFPKSQRVTFKYYTGVLAFLEENYREAEDHLMEAWQLCHKNSIRNKERILTYLIPCRLLTTHTLPSKALLEPYPTLQNLFLPIAQCIRSGDLHAFDVALQEHEEAFVKLKIYLALERGRDIAMRNLFRKVFIAGGFDESKEPDAAPIRRTRIPVAEFQAAINLKSEGDRIDTDEVECFLANMIYKNLMKGYIARERGMVVLSKNGAFPGTGV</sequence>
<proteinExistence type="inferred from homology"/>
<reference evidence="5 6" key="1">
    <citation type="journal article" date="2014" name="Genome Announc.">
        <title>Draft genome sequence of the pathogenic fungus Scedosporium apiospermum.</title>
        <authorList>
            <person name="Vandeputte P."/>
            <person name="Ghamrawi S."/>
            <person name="Rechenmann M."/>
            <person name="Iltis A."/>
            <person name="Giraud S."/>
            <person name="Fleury M."/>
            <person name="Thornton C."/>
            <person name="Delhaes L."/>
            <person name="Meyer W."/>
            <person name="Papon N."/>
            <person name="Bouchara J.P."/>
        </authorList>
    </citation>
    <scope>NUCLEOTIDE SEQUENCE [LARGE SCALE GENOMIC DNA]</scope>
    <source>
        <strain evidence="5 6">IHEM 14462</strain>
    </source>
</reference>
<dbReference type="InterPro" id="IPR000717">
    <property type="entry name" value="PCI_dom"/>
</dbReference>
<evidence type="ECO:0000256" key="3">
    <source>
        <dbReference type="SAM" id="MobiDB-lite"/>
    </source>
</evidence>
<comment type="similarity">
    <text evidence="1">Belongs to the CSN12 family.</text>
</comment>
<dbReference type="AlphaFoldDB" id="A0A084G522"/>
<organism evidence="5 6">
    <name type="scientific">Pseudallescheria apiosperma</name>
    <name type="common">Scedosporium apiospermum</name>
    <dbReference type="NCBI Taxonomy" id="563466"/>
    <lineage>
        <taxon>Eukaryota</taxon>
        <taxon>Fungi</taxon>
        <taxon>Dikarya</taxon>
        <taxon>Ascomycota</taxon>
        <taxon>Pezizomycotina</taxon>
        <taxon>Sordariomycetes</taxon>
        <taxon>Hypocreomycetidae</taxon>
        <taxon>Microascales</taxon>
        <taxon>Microascaceae</taxon>
        <taxon>Scedosporium</taxon>
    </lineage>
</organism>